<dbReference type="Proteomes" id="UP001139971">
    <property type="component" value="Unassembled WGS sequence"/>
</dbReference>
<dbReference type="SUPFAM" id="SSF53187">
    <property type="entry name" value="Zn-dependent exopeptidases"/>
    <property type="match status" value="1"/>
</dbReference>
<dbReference type="GO" id="GO:0006508">
    <property type="term" value="P:proteolysis"/>
    <property type="evidence" value="ECO:0007669"/>
    <property type="project" value="InterPro"/>
</dbReference>
<proteinExistence type="predicted"/>
<evidence type="ECO:0000313" key="3">
    <source>
        <dbReference type="Proteomes" id="UP001139971"/>
    </source>
</evidence>
<reference evidence="2" key="1">
    <citation type="submission" date="2023-02" db="EMBL/GenBank/DDBJ databases">
        <title>Tahibacter soli sp. nov. isolated from soil.</title>
        <authorList>
            <person name="Baek J.H."/>
            <person name="Lee J.K."/>
            <person name="Choi D.G."/>
            <person name="Jeon C.O."/>
        </authorList>
    </citation>
    <scope>NUCLEOTIDE SEQUENCE</scope>
    <source>
        <strain evidence="2">BL</strain>
    </source>
</reference>
<accession>A0A9X4BK15</accession>
<dbReference type="RefSeq" id="WP_263541222.1">
    <property type="nucleotide sequence ID" value="NZ_JAOVZO020000020.1"/>
</dbReference>
<dbReference type="PANTHER" id="PTHR12147:SF26">
    <property type="entry name" value="PEPTIDASE M28 DOMAIN-CONTAINING PROTEIN"/>
    <property type="match status" value="1"/>
</dbReference>
<dbReference type="EMBL" id="JAOVZO020000020">
    <property type="protein sequence ID" value="MDC8015671.1"/>
    <property type="molecule type" value="Genomic_DNA"/>
</dbReference>
<dbReference type="InterPro" id="IPR007484">
    <property type="entry name" value="Peptidase_M28"/>
</dbReference>
<dbReference type="Pfam" id="PF04389">
    <property type="entry name" value="Peptidase_M28"/>
    <property type="match status" value="1"/>
</dbReference>
<sequence>MLSLPVAAAAAGDDVLVVDIGTADNARVEALKHGDGVRWWLELGDRLVVGGDREPMLSLAGKRDLLGELSAVAPGDLALRARGCAEHAGDAGTLIARGGRWELRRFAAGEAKPAFVTDAHGGWRAFTPNTVISRQYRLEGIAPAAADPTIQPIVDAIDTQRWFADVTTLASWDRSSYGTTSLTAARDWIGTQFAGLGLAVTKPTFSMPGTSGTITRSNVVGTWTGTDLPNEWVVVGGHYDSRNQTASSTTNTPGAEDNATGCAGVIEMARALVPNRPRRSVVFMCYAGEEQSLYGSKAHVAELQANGDLAKVRSVVIMDMIGYSANNVLNADYETYATHSAYMNKFAAAAATYVPALQVTLSTNPFGSDHMPYLGAGKPTVLAIESDYDVYPHYHKSTDLPANIGPNAQAMGGAILKTNVAVLADETGTTAQPAVTDRIFEDGFE</sequence>
<evidence type="ECO:0000313" key="2">
    <source>
        <dbReference type="EMBL" id="MDC8015671.1"/>
    </source>
</evidence>
<protein>
    <submittedName>
        <fullName evidence="2">M28 family peptidase</fullName>
    </submittedName>
</protein>
<feature type="domain" description="Peptidase M28" evidence="1">
    <location>
        <begin position="218"/>
        <end position="409"/>
    </location>
</feature>
<name>A0A9X4BK15_9GAMM</name>
<dbReference type="AlphaFoldDB" id="A0A9X4BK15"/>
<dbReference type="InterPro" id="IPR045175">
    <property type="entry name" value="M28_fam"/>
</dbReference>
<organism evidence="2 3">
    <name type="scientific">Tahibacter soli</name>
    <dbReference type="NCBI Taxonomy" id="2983605"/>
    <lineage>
        <taxon>Bacteria</taxon>
        <taxon>Pseudomonadati</taxon>
        <taxon>Pseudomonadota</taxon>
        <taxon>Gammaproteobacteria</taxon>
        <taxon>Lysobacterales</taxon>
        <taxon>Rhodanobacteraceae</taxon>
        <taxon>Tahibacter</taxon>
    </lineage>
</organism>
<gene>
    <name evidence="2" type="ORF">OD750_024355</name>
</gene>
<dbReference type="PANTHER" id="PTHR12147">
    <property type="entry name" value="METALLOPEPTIDASE M28 FAMILY MEMBER"/>
    <property type="match status" value="1"/>
</dbReference>
<evidence type="ECO:0000259" key="1">
    <source>
        <dbReference type="Pfam" id="PF04389"/>
    </source>
</evidence>
<comment type="caution">
    <text evidence="2">The sequence shown here is derived from an EMBL/GenBank/DDBJ whole genome shotgun (WGS) entry which is preliminary data.</text>
</comment>
<keyword evidence="3" id="KW-1185">Reference proteome</keyword>
<dbReference type="Gene3D" id="3.40.630.10">
    <property type="entry name" value="Zn peptidases"/>
    <property type="match status" value="1"/>
</dbReference>
<dbReference type="GO" id="GO:0008235">
    <property type="term" value="F:metalloexopeptidase activity"/>
    <property type="evidence" value="ECO:0007669"/>
    <property type="project" value="InterPro"/>
</dbReference>